<comment type="caution">
    <text evidence="3">The sequence shown here is derived from an EMBL/GenBank/DDBJ whole genome shotgun (WGS) entry which is preliminary data.</text>
</comment>
<feature type="compositionally biased region" description="Low complexity" evidence="1">
    <location>
        <begin position="75"/>
        <end position="86"/>
    </location>
</feature>
<evidence type="ECO:0000313" key="4">
    <source>
        <dbReference type="Proteomes" id="UP000626109"/>
    </source>
</evidence>
<sequence length="86" mass="9644">MVLSPEVMMDKTALSDTLSDSINGVTSFSAGKVYQKSTLLQEASTGFSKKKDKQPEPPAAEWHGRTRVHDFPFENRTNNNRNSTKR</sequence>
<evidence type="ECO:0000313" key="5">
    <source>
        <dbReference type="Proteomes" id="UP000654075"/>
    </source>
</evidence>
<evidence type="ECO:0000313" key="2">
    <source>
        <dbReference type="EMBL" id="CAE8587976.1"/>
    </source>
</evidence>
<feature type="region of interest" description="Disordered" evidence="1">
    <location>
        <begin position="44"/>
        <end position="86"/>
    </location>
</feature>
<evidence type="ECO:0000313" key="3">
    <source>
        <dbReference type="EMBL" id="CAE8727792.1"/>
    </source>
</evidence>
<proteinExistence type="predicted"/>
<name>A0A813LNP5_POLGL</name>
<protein>
    <submittedName>
        <fullName evidence="3">Uncharacterized protein</fullName>
    </submittedName>
</protein>
<dbReference type="AlphaFoldDB" id="A0A813LNP5"/>
<dbReference type="Proteomes" id="UP000626109">
    <property type="component" value="Unassembled WGS sequence"/>
</dbReference>
<organism evidence="3 4">
    <name type="scientific">Polarella glacialis</name>
    <name type="common">Dinoflagellate</name>
    <dbReference type="NCBI Taxonomy" id="89957"/>
    <lineage>
        <taxon>Eukaryota</taxon>
        <taxon>Sar</taxon>
        <taxon>Alveolata</taxon>
        <taxon>Dinophyceae</taxon>
        <taxon>Suessiales</taxon>
        <taxon>Suessiaceae</taxon>
        <taxon>Polarella</taxon>
    </lineage>
</organism>
<accession>A0A813LNP5</accession>
<dbReference type="EMBL" id="CAJNNV010002856">
    <property type="protein sequence ID" value="CAE8587976.1"/>
    <property type="molecule type" value="Genomic_DNA"/>
</dbReference>
<gene>
    <name evidence="2" type="ORF">PGLA1383_LOCUS6794</name>
    <name evidence="3" type="ORF">PGLA2088_LOCUS44919</name>
</gene>
<keyword evidence="5" id="KW-1185">Reference proteome</keyword>
<feature type="compositionally biased region" description="Basic and acidic residues" evidence="1">
    <location>
        <begin position="62"/>
        <end position="73"/>
    </location>
</feature>
<evidence type="ECO:0000256" key="1">
    <source>
        <dbReference type="SAM" id="MobiDB-lite"/>
    </source>
</evidence>
<reference evidence="3" key="1">
    <citation type="submission" date="2021-02" db="EMBL/GenBank/DDBJ databases">
        <authorList>
            <person name="Dougan E. K."/>
            <person name="Rhodes N."/>
            <person name="Thang M."/>
            <person name="Chan C."/>
        </authorList>
    </citation>
    <scope>NUCLEOTIDE SEQUENCE</scope>
</reference>
<dbReference type="Proteomes" id="UP000654075">
    <property type="component" value="Unassembled WGS sequence"/>
</dbReference>
<dbReference type="EMBL" id="CAJNNW010035446">
    <property type="protein sequence ID" value="CAE8727792.1"/>
    <property type="molecule type" value="Genomic_DNA"/>
</dbReference>